<name>A0ABQ2BQG2_9BACL</name>
<feature type="domain" description="NodB homology" evidence="2">
    <location>
        <begin position="14"/>
        <end position="267"/>
    </location>
</feature>
<dbReference type="PANTHER" id="PTHR34216">
    <property type="match status" value="1"/>
</dbReference>
<dbReference type="PANTHER" id="PTHR34216:SF11">
    <property type="entry name" value="CHITOOLIGOSACCHARIDE DEACETYLASE"/>
    <property type="match status" value="1"/>
</dbReference>
<dbReference type="InterPro" id="IPR002509">
    <property type="entry name" value="NODB_dom"/>
</dbReference>
<comment type="caution">
    <text evidence="3">The sequence shown here is derived from an EMBL/GenBank/DDBJ whole genome shotgun (WGS) entry which is preliminary data.</text>
</comment>
<keyword evidence="1" id="KW-0732">Signal</keyword>
<evidence type="ECO:0000313" key="4">
    <source>
        <dbReference type="Proteomes" id="UP000615455"/>
    </source>
</evidence>
<dbReference type="InterPro" id="IPR011330">
    <property type="entry name" value="Glyco_hydro/deAcase_b/a-brl"/>
</dbReference>
<accession>A0ABQ2BQG2</accession>
<gene>
    <name evidence="3" type="ORF">GCM10008018_10760</name>
</gene>
<dbReference type="Gene3D" id="3.20.20.370">
    <property type="entry name" value="Glycoside hydrolase/deacetylase"/>
    <property type="match status" value="1"/>
</dbReference>
<dbReference type="Proteomes" id="UP000615455">
    <property type="component" value="Unassembled WGS sequence"/>
</dbReference>
<dbReference type="PROSITE" id="PS51677">
    <property type="entry name" value="NODB"/>
    <property type="match status" value="1"/>
</dbReference>
<proteinExistence type="predicted"/>
<dbReference type="InterPro" id="IPR051398">
    <property type="entry name" value="Polysacch_Deacetylase"/>
</dbReference>
<reference evidence="4" key="1">
    <citation type="journal article" date="2019" name="Int. J. Syst. Evol. Microbiol.">
        <title>The Global Catalogue of Microorganisms (GCM) 10K type strain sequencing project: providing services to taxonomists for standard genome sequencing and annotation.</title>
        <authorList>
            <consortium name="The Broad Institute Genomics Platform"/>
            <consortium name="The Broad Institute Genome Sequencing Center for Infectious Disease"/>
            <person name="Wu L."/>
            <person name="Ma J."/>
        </authorList>
    </citation>
    <scope>NUCLEOTIDE SEQUENCE [LARGE SCALE GENOMIC DNA]</scope>
    <source>
        <strain evidence="4">CGMCC 1.15043</strain>
    </source>
</reference>
<keyword evidence="4" id="KW-1185">Reference proteome</keyword>
<evidence type="ECO:0000256" key="1">
    <source>
        <dbReference type="ARBA" id="ARBA00022729"/>
    </source>
</evidence>
<organism evidence="3 4">
    <name type="scientific">Paenibacillus marchantiophytorum</name>
    <dbReference type="NCBI Taxonomy" id="1619310"/>
    <lineage>
        <taxon>Bacteria</taxon>
        <taxon>Bacillati</taxon>
        <taxon>Bacillota</taxon>
        <taxon>Bacilli</taxon>
        <taxon>Bacillales</taxon>
        <taxon>Paenibacillaceae</taxon>
        <taxon>Paenibacillus</taxon>
    </lineage>
</organism>
<dbReference type="RefSeq" id="WP_189008610.1">
    <property type="nucleotide sequence ID" value="NZ_BMHE01000003.1"/>
</dbReference>
<sequence>MKIRLNRYPDGKDKAATLSYDDGRVHDRALVEILNRHGLKSTFHLNSSTLDRDGFIRRDEVAALFQGHEIAIHTVTHPHLTEIPRERLIMEIMEDRSALEELAGYPVRGMSYPFGTTDSRVVEVLSSLGIAYARTTESHLSFQLPNQFLQWGATCHHNNNLLQRTEEFLNRSVWHTMGLLYVWGHSYEFDNDSNWELMESFGKLLSAREDVWFATNIEIYDYMNAVRSLQLTVNGKVVYNPSAIPVWISVNQETVKINSGETVRFSN</sequence>
<evidence type="ECO:0000313" key="3">
    <source>
        <dbReference type="EMBL" id="GGI45171.1"/>
    </source>
</evidence>
<dbReference type="Pfam" id="PF01522">
    <property type="entry name" value="Polysacc_deac_1"/>
    <property type="match status" value="1"/>
</dbReference>
<protein>
    <submittedName>
        <fullName evidence="3">Polysaccharide deacetylase</fullName>
    </submittedName>
</protein>
<evidence type="ECO:0000259" key="2">
    <source>
        <dbReference type="PROSITE" id="PS51677"/>
    </source>
</evidence>
<dbReference type="EMBL" id="BMHE01000003">
    <property type="protein sequence ID" value="GGI45171.1"/>
    <property type="molecule type" value="Genomic_DNA"/>
</dbReference>
<dbReference type="SUPFAM" id="SSF88713">
    <property type="entry name" value="Glycoside hydrolase/deacetylase"/>
    <property type="match status" value="1"/>
</dbReference>
<dbReference type="CDD" id="cd10967">
    <property type="entry name" value="CE4_GLA_like_6s"/>
    <property type="match status" value="1"/>
</dbReference>